<dbReference type="EMBL" id="JAOTPV010000017">
    <property type="protein sequence ID" value="KAJ4473658.1"/>
    <property type="molecule type" value="Genomic_DNA"/>
</dbReference>
<evidence type="ECO:0000256" key="1">
    <source>
        <dbReference type="ARBA" id="ARBA00004613"/>
    </source>
</evidence>
<comment type="caution">
    <text evidence="7">The sequence shown here is derived from an EMBL/GenBank/DDBJ whole genome shotgun (WGS) entry which is preliminary data.</text>
</comment>
<name>A0A9W9A3X3_9AGAR</name>
<proteinExistence type="predicted"/>
<comment type="subcellular location">
    <subcellularLocation>
        <location evidence="1">Secreted</location>
    </subcellularLocation>
</comment>
<keyword evidence="2" id="KW-0964">Secreted</keyword>
<feature type="signal peptide" evidence="5">
    <location>
        <begin position="1"/>
        <end position="24"/>
    </location>
</feature>
<keyword evidence="4" id="KW-1015">Disulfide bond</keyword>
<keyword evidence="3 5" id="KW-0732">Signal</keyword>
<evidence type="ECO:0000313" key="8">
    <source>
        <dbReference type="Proteomes" id="UP001150266"/>
    </source>
</evidence>
<evidence type="ECO:0000313" key="7">
    <source>
        <dbReference type="EMBL" id="KAJ4473658.1"/>
    </source>
</evidence>
<dbReference type="OrthoDB" id="3065412at2759"/>
<sequence length="167" mass="16514">MVPSASRRILLLAALALTASLGRAQTNSTLPVCAESCAVVVAVEAGCNVEDDSCCTNSVFISYVETCVDYDCTTAEQQEASSYFDSACGVSSSSGASSGTLSFGSSGSIAATATTTKTTAAAAASTTSSSGSGLSGFNGSSGSFATPTDLMKIFVSVVMGVAAMTQL</sequence>
<evidence type="ECO:0000256" key="5">
    <source>
        <dbReference type="SAM" id="SignalP"/>
    </source>
</evidence>
<accession>A0A9W9A3X3</accession>
<dbReference type="PROSITE" id="PS52012">
    <property type="entry name" value="CFEM"/>
    <property type="match status" value="1"/>
</dbReference>
<dbReference type="Pfam" id="PF05730">
    <property type="entry name" value="CFEM"/>
    <property type="match status" value="1"/>
</dbReference>
<dbReference type="AlphaFoldDB" id="A0A9W9A3X3"/>
<evidence type="ECO:0000256" key="2">
    <source>
        <dbReference type="ARBA" id="ARBA00022525"/>
    </source>
</evidence>
<feature type="chain" id="PRO_5040977277" description="CFEM domain-containing protein" evidence="5">
    <location>
        <begin position="25"/>
        <end position="167"/>
    </location>
</feature>
<dbReference type="InterPro" id="IPR008427">
    <property type="entry name" value="Extracellular_membr_CFEM_dom"/>
</dbReference>
<dbReference type="GO" id="GO:0005576">
    <property type="term" value="C:extracellular region"/>
    <property type="evidence" value="ECO:0007669"/>
    <property type="project" value="UniProtKB-SubCell"/>
</dbReference>
<gene>
    <name evidence="7" type="ORF">J3R30DRAFT_3736153</name>
</gene>
<evidence type="ECO:0000256" key="4">
    <source>
        <dbReference type="ARBA" id="ARBA00023157"/>
    </source>
</evidence>
<protein>
    <recommendedName>
        <fullName evidence="6">CFEM domain-containing protein</fullName>
    </recommendedName>
</protein>
<feature type="domain" description="CFEM" evidence="6">
    <location>
        <begin position="1"/>
        <end position="114"/>
    </location>
</feature>
<dbReference type="Proteomes" id="UP001150266">
    <property type="component" value="Unassembled WGS sequence"/>
</dbReference>
<keyword evidence="8" id="KW-1185">Reference proteome</keyword>
<evidence type="ECO:0000259" key="6">
    <source>
        <dbReference type="PROSITE" id="PS52012"/>
    </source>
</evidence>
<reference evidence="7" key="1">
    <citation type="submission" date="2022-08" db="EMBL/GenBank/DDBJ databases">
        <title>A Global Phylogenomic Analysis of the Shiitake Genus Lentinula.</title>
        <authorList>
            <consortium name="DOE Joint Genome Institute"/>
            <person name="Sierra-Patev S."/>
            <person name="Min B."/>
            <person name="Naranjo-Ortiz M."/>
            <person name="Looney B."/>
            <person name="Konkel Z."/>
            <person name="Slot J.C."/>
            <person name="Sakamoto Y."/>
            <person name="Steenwyk J.L."/>
            <person name="Rokas A."/>
            <person name="Carro J."/>
            <person name="Camarero S."/>
            <person name="Ferreira P."/>
            <person name="Molpeceres G."/>
            <person name="Ruiz-Duenas F.J."/>
            <person name="Serrano A."/>
            <person name="Henrissat B."/>
            <person name="Drula E."/>
            <person name="Hughes K.W."/>
            <person name="Mata J.L."/>
            <person name="Ishikawa N.K."/>
            <person name="Vargas-Isla R."/>
            <person name="Ushijima S."/>
            <person name="Smith C.A."/>
            <person name="Ahrendt S."/>
            <person name="Andreopoulos W."/>
            <person name="He G."/>
            <person name="Labutti K."/>
            <person name="Lipzen A."/>
            <person name="Ng V."/>
            <person name="Riley R."/>
            <person name="Sandor L."/>
            <person name="Barry K."/>
            <person name="Martinez A.T."/>
            <person name="Xiao Y."/>
            <person name="Gibbons J.G."/>
            <person name="Terashima K."/>
            <person name="Grigoriev I.V."/>
            <person name="Hibbett D.S."/>
        </authorList>
    </citation>
    <scope>NUCLEOTIDE SEQUENCE</scope>
    <source>
        <strain evidence="7">JLM2183</strain>
    </source>
</reference>
<organism evidence="7 8">
    <name type="scientific">Lentinula aciculospora</name>
    <dbReference type="NCBI Taxonomy" id="153920"/>
    <lineage>
        <taxon>Eukaryota</taxon>
        <taxon>Fungi</taxon>
        <taxon>Dikarya</taxon>
        <taxon>Basidiomycota</taxon>
        <taxon>Agaricomycotina</taxon>
        <taxon>Agaricomycetes</taxon>
        <taxon>Agaricomycetidae</taxon>
        <taxon>Agaricales</taxon>
        <taxon>Marasmiineae</taxon>
        <taxon>Omphalotaceae</taxon>
        <taxon>Lentinula</taxon>
    </lineage>
</organism>
<evidence type="ECO:0000256" key="3">
    <source>
        <dbReference type="ARBA" id="ARBA00022729"/>
    </source>
</evidence>